<protein>
    <submittedName>
        <fullName evidence="1">Uncharacterized protein</fullName>
    </submittedName>
</protein>
<evidence type="ECO:0000313" key="1">
    <source>
        <dbReference type="EMBL" id="MED6287654.1"/>
    </source>
</evidence>
<comment type="caution">
    <text evidence="1">The sequence shown here is derived from an EMBL/GenBank/DDBJ whole genome shotgun (WGS) entry which is preliminary data.</text>
</comment>
<accession>A0ABU7ELY3</accession>
<proteinExistence type="predicted"/>
<gene>
    <name evidence="1" type="ORF">CHARACLAT_018513</name>
</gene>
<keyword evidence="2" id="KW-1185">Reference proteome</keyword>
<dbReference type="Proteomes" id="UP001352852">
    <property type="component" value="Unassembled WGS sequence"/>
</dbReference>
<name>A0ABU7ELY3_9TELE</name>
<reference evidence="1 2" key="1">
    <citation type="submission" date="2021-06" db="EMBL/GenBank/DDBJ databases">
        <authorList>
            <person name="Palmer J.M."/>
        </authorList>
    </citation>
    <scope>NUCLEOTIDE SEQUENCE [LARGE SCALE GENOMIC DNA]</scope>
    <source>
        <strain evidence="1 2">CL_MEX2019</strain>
        <tissue evidence="1">Muscle</tissue>
    </source>
</reference>
<organism evidence="1 2">
    <name type="scientific">Characodon lateralis</name>
    <dbReference type="NCBI Taxonomy" id="208331"/>
    <lineage>
        <taxon>Eukaryota</taxon>
        <taxon>Metazoa</taxon>
        <taxon>Chordata</taxon>
        <taxon>Craniata</taxon>
        <taxon>Vertebrata</taxon>
        <taxon>Euteleostomi</taxon>
        <taxon>Actinopterygii</taxon>
        <taxon>Neopterygii</taxon>
        <taxon>Teleostei</taxon>
        <taxon>Neoteleostei</taxon>
        <taxon>Acanthomorphata</taxon>
        <taxon>Ovalentaria</taxon>
        <taxon>Atherinomorphae</taxon>
        <taxon>Cyprinodontiformes</taxon>
        <taxon>Goodeidae</taxon>
        <taxon>Characodon</taxon>
    </lineage>
</organism>
<evidence type="ECO:0000313" key="2">
    <source>
        <dbReference type="Proteomes" id="UP001352852"/>
    </source>
</evidence>
<dbReference type="EMBL" id="JAHUTJ010059001">
    <property type="protein sequence ID" value="MED6287654.1"/>
    <property type="molecule type" value="Genomic_DNA"/>
</dbReference>
<sequence>MMFNTRFYFIVSRERGAELEPEDNCKEVEFDPPGGGETTMELHTEMNRAGTDAKRCQAGGCLVMECPG</sequence>